<dbReference type="GO" id="GO:0006508">
    <property type="term" value="P:proteolysis"/>
    <property type="evidence" value="ECO:0007669"/>
    <property type="project" value="InterPro"/>
</dbReference>
<dbReference type="InterPro" id="IPR005151">
    <property type="entry name" value="Tail-specific_protease"/>
</dbReference>
<evidence type="ECO:0000313" key="3">
    <source>
        <dbReference type="Proteomes" id="UP000544222"/>
    </source>
</evidence>
<evidence type="ECO:0000313" key="2">
    <source>
        <dbReference type="EMBL" id="MBB3187643.1"/>
    </source>
</evidence>
<sequence>MKQTNQQNRMIKRYCILCVIFVCMWNIPSYGQMLTKAQMLADLNFLQGHVNEYCYFVPLLEQRTGVSVNAEFDQLKQTITGPEPIDKFIYTVRTGLNFLNDWHTGIANKWQILMCCTPNYYLSPLSNATVADTLHATYYQRLITDSIYGKVKCGIWIKYLNGKYYNIRSFTYKGIPVQSGEKISAIDGIPINRFINKYRNQMLFPLWDPVHKQWYEESFIYALPEMGMQKFSLTIGNKKINIDCAKPMDNLQKIHAQSHGPKMLLINNDILYIDMPSMFNANWYINEFLHIYISSIKKIIIDIRNNGGGSDGVWQDLLKKIIDKPLKYRYCVGMKHNAILEKAVSSFGTIKVEGSNAILTQDVTLRPDSNSVHFNGKIYVLQNQHVYSAAAALSSVALQERNMVLVGEPIPVIAGYTLPPILFKLPNSGIAFELAFSADLSGGKKNPYMDKVEVPVNLSLKEYLDMIFHNDYHSDDFLRNKDKLIQYVKEH</sequence>
<keyword evidence="3" id="KW-1185">Reference proteome</keyword>
<evidence type="ECO:0000259" key="1">
    <source>
        <dbReference type="Pfam" id="PF03572"/>
    </source>
</evidence>
<proteinExistence type="predicted"/>
<gene>
    <name evidence="2" type="ORF">FHX64_001806</name>
</gene>
<dbReference type="GO" id="GO:0008236">
    <property type="term" value="F:serine-type peptidase activity"/>
    <property type="evidence" value="ECO:0007669"/>
    <property type="project" value="InterPro"/>
</dbReference>
<accession>A0A7W5DRY1</accession>
<dbReference type="RefSeq" id="WP_183413388.1">
    <property type="nucleotide sequence ID" value="NZ_JACHYB010000001.1"/>
</dbReference>
<dbReference type="Gene3D" id="3.90.226.10">
    <property type="entry name" value="2-enoyl-CoA Hydratase, Chain A, domain 1"/>
    <property type="match status" value="1"/>
</dbReference>
<dbReference type="EMBL" id="JACHYB010000001">
    <property type="protein sequence ID" value="MBB3187643.1"/>
    <property type="molecule type" value="Genomic_DNA"/>
</dbReference>
<dbReference type="InterPro" id="IPR029045">
    <property type="entry name" value="ClpP/crotonase-like_dom_sf"/>
</dbReference>
<comment type="caution">
    <text evidence="2">The sequence shown here is derived from an EMBL/GenBank/DDBJ whole genome shotgun (WGS) entry which is preliminary data.</text>
</comment>
<dbReference type="AlphaFoldDB" id="A0A7W5DRY1"/>
<dbReference type="Pfam" id="PF03572">
    <property type="entry name" value="Peptidase_S41"/>
    <property type="match status" value="1"/>
</dbReference>
<dbReference type="Proteomes" id="UP000544222">
    <property type="component" value="Unassembled WGS sequence"/>
</dbReference>
<organism evidence="2 3">
    <name type="scientific">Microbacter margulisiae</name>
    <dbReference type="NCBI Taxonomy" id="1350067"/>
    <lineage>
        <taxon>Bacteria</taxon>
        <taxon>Pseudomonadati</taxon>
        <taxon>Bacteroidota</taxon>
        <taxon>Bacteroidia</taxon>
        <taxon>Bacteroidales</taxon>
        <taxon>Porphyromonadaceae</taxon>
        <taxon>Microbacter</taxon>
    </lineage>
</organism>
<feature type="domain" description="Tail specific protease" evidence="1">
    <location>
        <begin position="269"/>
        <end position="409"/>
    </location>
</feature>
<name>A0A7W5DRY1_9PORP</name>
<protein>
    <recommendedName>
        <fullName evidence="1">Tail specific protease domain-containing protein</fullName>
    </recommendedName>
</protein>
<dbReference type="SUPFAM" id="SSF52096">
    <property type="entry name" value="ClpP/crotonase"/>
    <property type="match status" value="1"/>
</dbReference>
<reference evidence="2 3" key="1">
    <citation type="submission" date="2020-08" db="EMBL/GenBank/DDBJ databases">
        <title>Genomic Encyclopedia of Type Strains, Phase IV (KMG-IV): sequencing the most valuable type-strain genomes for metagenomic binning, comparative biology and taxonomic classification.</title>
        <authorList>
            <person name="Goeker M."/>
        </authorList>
    </citation>
    <scope>NUCLEOTIDE SEQUENCE [LARGE SCALE GENOMIC DNA]</scope>
    <source>
        <strain evidence="2 3">DSM 27471</strain>
    </source>
</reference>